<dbReference type="GO" id="GO:0008270">
    <property type="term" value="F:zinc ion binding"/>
    <property type="evidence" value="ECO:0007669"/>
    <property type="project" value="UniProtKB-KW"/>
</dbReference>
<dbReference type="GO" id="GO:0006362">
    <property type="term" value="P:transcription elongation by RNA polymerase I"/>
    <property type="evidence" value="ECO:0007669"/>
    <property type="project" value="TreeGrafter"/>
</dbReference>
<gene>
    <name evidence="11" type="ORF">HMPREF1541_05809</name>
</gene>
<evidence type="ECO:0000256" key="7">
    <source>
        <dbReference type="PROSITE-ProRule" id="PRU00146"/>
    </source>
</evidence>
<evidence type="ECO:0000313" key="12">
    <source>
        <dbReference type="Proteomes" id="UP000030752"/>
    </source>
</evidence>
<name>W2RUZ3_CYPE1</name>
<feature type="compositionally biased region" description="Basic and acidic residues" evidence="8">
    <location>
        <begin position="262"/>
        <end position="271"/>
    </location>
</feature>
<dbReference type="STRING" id="1220924.W2RUZ3"/>
<comment type="similarity">
    <text evidence="2">Belongs to the BYE1 family.</text>
</comment>
<dbReference type="GO" id="GO:0005634">
    <property type="term" value="C:nucleus"/>
    <property type="evidence" value="ECO:0007669"/>
    <property type="project" value="TreeGrafter"/>
</dbReference>
<dbReference type="EMBL" id="KB822721">
    <property type="protein sequence ID" value="ETN39583.1"/>
    <property type="molecule type" value="Genomic_DNA"/>
</dbReference>
<feature type="region of interest" description="Disordered" evidence="8">
    <location>
        <begin position="1"/>
        <end position="70"/>
    </location>
</feature>
<dbReference type="InParanoid" id="W2RUZ3"/>
<dbReference type="SUPFAM" id="SSF57903">
    <property type="entry name" value="FYVE/PHD zinc finger"/>
    <property type="match status" value="1"/>
</dbReference>
<dbReference type="SUPFAM" id="SSF46942">
    <property type="entry name" value="Elongation factor TFIIS domain 2"/>
    <property type="match status" value="1"/>
</dbReference>
<dbReference type="Gene3D" id="1.10.472.30">
    <property type="entry name" value="Transcription elongation factor S-II, central domain"/>
    <property type="match status" value="1"/>
</dbReference>
<feature type="compositionally biased region" description="Pro residues" evidence="8">
    <location>
        <begin position="785"/>
        <end position="806"/>
    </location>
</feature>
<feature type="compositionally biased region" description="Basic and acidic residues" evidence="8">
    <location>
        <begin position="14"/>
        <end position="28"/>
    </location>
</feature>
<dbReference type="Pfam" id="PF00628">
    <property type="entry name" value="PHD"/>
    <property type="match status" value="1"/>
</dbReference>
<keyword evidence="4" id="KW-0479">Metal-binding</keyword>
<evidence type="ECO:0000256" key="2">
    <source>
        <dbReference type="ARBA" id="ARBA00011050"/>
    </source>
</evidence>
<evidence type="ECO:0000256" key="1">
    <source>
        <dbReference type="ARBA" id="ARBA00002311"/>
    </source>
</evidence>
<dbReference type="Proteomes" id="UP000030752">
    <property type="component" value="Unassembled WGS sequence"/>
</dbReference>
<feature type="domain" description="TFIIS central" evidence="10">
    <location>
        <begin position="288"/>
        <end position="400"/>
    </location>
</feature>
<keyword evidence="6" id="KW-0862">Zinc</keyword>
<dbReference type="InterPro" id="IPR011011">
    <property type="entry name" value="Znf_FYVE_PHD"/>
</dbReference>
<dbReference type="PROSITE" id="PS51321">
    <property type="entry name" value="TFIIS_CENTRAL"/>
    <property type="match status" value="1"/>
</dbReference>
<keyword evidence="5 7" id="KW-0863">Zinc-finger</keyword>
<dbReference type="GO" id="GO:0031440">
    <property type="term" value="P:regulation of mRNA 3'-end processing"/>
    <property type="evidence" value="ECO:0007669"/>
    <property type="project" value="TreeGrafter"/>
</dbReference>
<dbReference type="GO" id="GO:0006368">
    <property type="term" value="P:transcription elongation by RNA polymerase II"/>
    <property type="evidence" value="ECO:0007669"/>
    <property type="project" value="TreeGrafter"/>
</dbReference>
<dbReference type="InterPro" id="IPR036575">
    <property type="entry name" value="TFIIS_cen_dom_sf"/>
</dbReference>
<dbReference type="eggNOG" id="KOG1634">
    <property type="taxonomic scope" value="Eukaryota"/>
</dbReference>
<evidence type="ECO:0000313" key="11">
    <source>
        <dbReference type="EMBL" id="ETN39583.1"/>
    </source>
</evidence>
<feature type="region of interest" description="Disordered" evidence="8">
    <location>
        <begin position="155"/>
        <end position="202"/>
    </location>
</feature>
<feature type="region of interest" description="Disordered" evidence="8">
    <location>
        <begin position="366"/>
        <end position="534"/>
    </location>
</feature>
<dbReference type="Pfam" id="PF07744">
    <property type="entry name" value="SPOC"/>
    <property type="match status" value="1"/>
</dbReference>
<feature type="compositionally biased region" description="Low complexity" evidence="8">
    <location>
        <begin position="251"/>
        <end position="261"/>
    </location>
</feature>
<evidence type="ECO:0000256" key="4">
    <source>
        <dbReference type="ARBA" id="ARBA00022723"/>
    </source>
</evidence>
<dbReference type="HOGENOM" id="CLU_009292_0_0_1"/>
<dbReference type="OrthoDB" id="79252at2759"/>
<reference evidence="11 12" key="1">
    <citation type="submission" date="2013-03" db="EMBL/GenBank/DDBJ databases">
        <title>The Genome Sequence of Phialophora europaea CBS 101466.</title>
        <authorList>
            <consortium name="The Broad Institute Genomics Platform"/>
            <person name="Cuomo C."/>
            <person name="de Hoog S."/>
            <person name="Gorbushina A."/>
            <person name="Walker B."/>
            <person name="Young S.K."/>
            <person name="Zeng Q."/>
            <person name="Gargeya S."/>
            <person name="Fitzgerald M."/>
            <person name="Haas B."/>
            <person name="Abouelleil A."/>
            <person name="Allen A.W."/>
            <person name="Alvarado L."/>
            <person name="Arachchi H.M."/>
            <person name="Berlin A.M."/>
            <person name="Chapman S.B."/>
            <person name="Gainer-Dewar J."/>
            <person name="Goldberg J."/>
            <person name="Griggs A."/>
            <person name="Gujja S."/>
            <person name="Hansen M."/>
            <person name="Howarth C."/>
            <person name="Imamovic A."/>
            <person name="Ireland A."/>
            <person name="Larimer J."/>
            <person name="McCowan C."/>
            <person name="Murphy C."/>
            <person name="Pearson M."/>
            <person name="Poon T.W."/>
            <person name="Priest M."/>
            <person name="Roberts A."/>
            <person name="Saif S."/>
            <person name="Shea T."/>
            <person name="Sisk P."/>
            <person name="Sykes S."/>
            <person name="Wortman J."/>
            <person name="Nusbaum C."/>
            <person name="Birren B."/>
        </authorList>
    </citation>
    <scope>NUCLEOTIDE SEQUENCE [LARGE SCALE GENOMIC DNA]</scope>
    <source>
        <strain evidence="11 12">CBS 101466</strain>
    </source>
</reference>
<organism evidence="11 12">
    <name type="scientific">Cyphellophora europaea (strain CBS 101466)</name>
    <name type="common">Phialophora europaea</name>
    <dbReference type="NCBI Taxonomy" id="1220924"/>
    <lineage>
        <taxon>Eukaryota</taxon>
        <taxon>Fungi</taxon>
        <taxon>Dikarya</taxon>
        <taxon>Ascomycota</taxon>
        <taxon>Pezizomycotina</taxon>
        <taxon>Eurotiomycetes</taxon>
        <taxon>Chaetothyriomycetidae</taxon>
        <taxon>Chaetothyriales</taxon>
        <taxon>Cyphellophoraceae</taxon>
        <taxon>Cyphellophora</taxon>
    </lineage>
</organism>
<feature type="compositionally biased region" description="Basic residues" evidence="8">
    <location>
        <begin position="159"/>
        <end position="168"/>
    </location>
</feature>
<dbReference type="InterPro" id="IPR055499">
    <property type="entry name" value="DUF7071"/>
</dbReference>
<evidence type="ECO:0000259" key="10">
    <source>
        <dbReference type="PROSITE" id="PS51321"/>
    </source>
</evidence>
<dbReference type="VEuPathDB" id="FungiDB:HMPREF1541_05809"/>
<feature type="domain" description="PHD-type" evidence="9">
    <location>
        <begin position="74"/>
        <end position="126"/>
    </location>
</feature>
<evidence type="ECO:0000256" key="5">
    <source>
        <dbReference type="ARBA" id="ARBA00022771"/>
    </source>
</evidence>
<dbReference type="PANTHER" id="PTHR11477">
    <property type="entry name" value="TRANSCRIPTION FACTOR S-II ZINC FINGER DOMAIN-CONTAINING PROTEIN"/>
    <property type="match status" value="1"/>
</dbReference>
<dbReference type="PANTHER" id="PTHR11477:SF11">
    <property type="entry name" value="TRANSCRIPTION FACTOR BYE1"/>
    <property type="match status" value="1"/>
</dbReference>
<dbReference type="GeneID" id="19973148"/>
<evidence type="ECO:0000256" key="6">
    <source>
        <dbReference type="ARBA" id="ARBA00022833"/>
    </source>
</evidence>
<dbReference type="PROSITE" id="PS50016">
    <property type="entry name" value="ZF_PHD_2"/>
    <property type="match status" value="1"/>
</dbReference>
<accession>W2RUZ3</accession>
<dbReference type="RefSeq" id="XP_008718368.1">
    <property type="nucleotide sequence ID" value="XM_008720146.1"/>
</dbReference>
<dbReference type="InterPro" id="IPR001965">
    <property type="entry name" value="Znf_PHD"/>
</dbReference>
<dbReference type="SMART" id="SM00249">
    <property type="entry name" value="PHD"/>
    <property type="match status" value="1"/>
</dbReference>
<dbReference type="GO" id="GO:0001139">
    <property type="term" value="F:RNA polymerase II complex recruiting activity"/>
    <property type="evidence" value="ECO:0007669"/>
    <property type="project" value="TreeGrafter"/>
</dbReference>
<dbReference type="InterPro" id="IPR019787">
    <property type="entry name" value="Znf_PHD-finger"/>
</dbReference>
<dbReference type="PROSITE" id="PS01359">
    <property type="entry name" value="ZF_PHD_1"/>
    <property type="match status" value="1"/>
</dbReference>
<dbReference type="GO" id="GO:0031564">
    <property type="term" value="P:transcription antitermination"/>
    <property type="evidence" value="ECO:0007669"/>
    <property type="project" value="TreeGrafter"/>
</dbReference>
<dbReference type="GO" id="GO:0000977">
    <property type="term" value="F:RNA polymerase II transcription regulatory region sequence-specific DNA binding"/>
    <property type="evidence" value="ECO:0007669"/>
    <property type="project" value="TreeGrafter"/>
</dbReference>
<dbReference type="CDD" id="cd21538">
    <property type="entry name" value="SPOC_TFIIS"/>
    <property type="match status" value="1"/>
</dbReference>
<dbReference type="Pfam" id="PF07500">
    <property type="entry name" value="TFIIS_M"/>
    <property type="match status" value="1"/>
</dbReference>
<dbReference type="InterPro" id="IPR019786">
    <property type="entry name" value="Zinc_finger_PHD-type_CS"/>
</dbReference>
<feature type="compositionally biased region" description="Low complexity" evidence="8">
    <location>
        <begin position="774"/>
        <end position="784"/>
    </location>
</feature>
<dbReference type="InterPro" id="IPR013083">
    <property type="entry name" value="Znf_RING/FYVE/PHD"/>
</dbReference>
<feature type="region of interest" description="Disordered" evidence="8">
    <location>
        <begin position="699"/>
        <end position="812"/>
    </location>
</feature>
<protein>
    <recommendedName>
        <fullName evidence="3">Transcription factor BYE1</fullName>
    </recommendedName>
</protein>
<evidence type="ECO:0000256" key="8">
    <source>
        <dbReference type="SAM" id="MobiDB-lite"/>
    </source>
</evidence>
<feature type="compositionally biased region" description="Polar residues" evidence="8">
    <location>
        <begin position="437"/>
        <end position="456"/>
    </location>
</feature>
<dbReference type="InterPro" id="IPR012921">
    <property type="entry name" value="SPOC_C"/>
</dbReference>
<dbReference type="InterPro" id="IPR003618">
    <property type="entry name" value="TFIIS_cen_dom"/>
</dbReference>
<feature type="compositionally biased region" description="Polar residues" evidence="8">
    <location>
        <begin position="464"/>
        <end position="481"/>
    </location>
</feature>
<feature type="compositionally biased region" description="Basic and acidic residues" evidence="8">
    <location>
        <begin position="409"/>
        <end position="418"/>
    </location>
</feature>
<feature type="region of interest" description="Disordered" evidence="8">
    <location>
        <begin position="872"/>
        <end position="900"/>
    </location>
</feature>
<feature type="compositionally biased region" description="Basic residues" evidence="8">
    <location>
        <begin position="49"/>
        <end position="59"/>
    </location>
</feature>
<evidence type="ECO:0000256" key="3">
    <source>
        <dbReference type="ARBA" id="ARBA00021616"/>
    </source>
</evidence>
<dbReference type="Pfam" id="PF23257">
    <property type="entry name" value="DUF7071"/>
    <property type="match status" value="1"/>
</dbReference>
<proteinExistence type="inferred from homology"/>
<feature type="compositionally biased region" description="Basic and acidic residues" evidence="8">
    <location>
        <begin position="37"/>
        <end position="48"/>
    </location>
</feature>
<evidence type="ECO:0000259" key="9">
    <source>
        <dbReference type="PROSITE" id="PS50016"/>
    </source>
</evidence>
<feature type="region of interest" description="Disordered" evidence="8">
    <location>
        <begin position="215"/>
        <end position="274"/>
    </location>
</feature>
<comment type="function">
    <text evidence="1">Negative regulator of transcription elongation.</text>
</comment>
<sequence>MTGMLSPAVRHVRRDVPVTHPISDETRRSGRATKGQHTKDRDITEAAPKKKGTAKKVNKTRPVEEEEEEEPEEKIRCICGEYEEETDIPRAMVCCDNCDAWQHNDCMGLPEDYEADSYFCEECKPENHKPLVAAIKKGQRPWEEAAKRRAALIEAERSAKKKGKKGGRKSAAAEEAEGSATPTTGQKRKAEESPAPSETKVSCYDTNASAVLTFTQGKKAKGTPQATPSAEPAARGRKAATATPIPPSPSPAVQAAPAAPKVPKDAKELPQNRKAPGQSLVKLFIDQTKLAAKDGFAVPQNQTAESYGTHLGLLVENAIHEHSAGTPTEQETYKTQLQAVLLNIKRNQPLSNKIVRGVVTPEQLSSMNSAEMASDEQRLRDAEMQAQLDKQSTLVGQEEPGPRIRRTHKGDEYVEDLNKSSVAESEPKPAPVRSASDVKSPTSGRRQPSVTIPNRRTSGDPRRQSSVSNFDISNVYSNVQGSPIGDQRFGELPSQPSNEVAGPGARPDADIDNLLKDEDASGRSSPPYSPRAADEDGAVWRGIINGGNVGRFHNTFKFAAGAPIDAPTLRLTWEQLLPNEIGISGRIDPSKADDYLCGLEFSTTSDLIVLWMGLPPNPAEADQFEKFFTYFKSKDRFGVGAQNHNPALKDIYFIPLEKGAQMPTFFSNLQSDFPHQVQERMILIPLVIKNSELPHVTDSPAVGGTLMQTPITPRDSWQPDAVNGGVPPPAMASHGSGLPGPMNGGGSGASTQQHQPGYPAQPGHQQPPFPTPSPHQQQQQQQQQPLPPHQIPTPHQPSQSPAPAPPQNASQAAHAAYKILGPYLSLAPAVQQLVSTAPSAGEQEMSVVKECIADNPAAAEQLDVLTQMLTRKWEGQQQSQSQQGANGSTNAGGLGAAAAAAAAGGGEAAGSAQAA</sequence>
<dbReference type="Gene3D" id="3.30.40.10">
    <property type="entry name" value="Zinc/RING finger domain, C3HC4 (zinc finger)"/>
    <property type="match status" value="1"/>
</dbReference>
<dbReference type="AlphaFoldDB" id="W2RUZ3"/>
<feature type="compositionally biased region" description="Basic and acidic residues" evidence="8">
    <location>
        <begin position="507"/>
        <end position="521"/>
    </location>
</feature>
<keyword evidence="12" id="KW-1185">Reference proteome</keyword>
<feature type="compositionally biased region" description="Low complexity" evidence="8">
    <location>
        <begin position="876"/>
        <end position="889"/>
    </location>
</feature>